<keyword evidence="2" id="KW-1185">Reference proteome</keyword>
<reference evidence="1 2" key="1">
    <citation type="journal article" date="2020" name="Cell">
        <title>Large-Scale Comparative Analyses of Tick Genomes Elucidate Their Genetic Diversity and Vector Capacities.</title>
        <authorList>
            <consortium name="Tick Genome and Microbiome Consortium (TIGMIC)"/>
            <person name="Jia N."/>
            <person name="Wang J."/>
            <person name="Shi W."/>
            <person name="Du L."/>
            <person name="Sun Y."/>
            <person name="Zhan W."/>
            <person name="Jiang J.F."/>
            <person name="Wang Q."/>
            <person name="Zhang B."/>
            <person name="Ji P."/>
            <person name="Bell-Sakyi L."/>
            <person name="Cui X.M."/>
            <person name="Yuan T.T."/>
            <person name="Jiang B.G."/>
            <person name="Yang W.F."/>
            <person name="Lam T.T."/>
            <person name="Chang Q.C."/>
            <person name="Ding S.J."/>
            <person name="Wang X.J."/>
            <person name="Zhu J.G."/>
            <person name="Ruan X.D."/>
            <person name="Zhao L."/>
            <person name="Wei J.T."/>
            <person name="Ye R.Z."/>
            <person name="Que T.C."/>
            <person name="Du C.H."/>
            <person name="Zhou Y.H."/>
            <person name="Cheng J.X."/>
            <person name="Dai P.F."/>
            <person name="Guo W.B."/>
            <person name="Han X.H."/>
            <person name="Huang E.J."/>
            <person name="Li L.F."/>
            <person name="Wei W."/>
            <person name="Gao Y.C."/>
            <person name="Liu J.Z."/>
            <person name="Shao H.Z."/>
            <person name="Wang X."/>
            <person name="Wang C.C."/>
            <person name="Yang T.C."/>
            <person name="Huo Q.B."/>
            <person name="Li W."/>
            <person name="Chen H.Y."/>
            <person name="Chen S.E."/>
            <person name="Zhou L.G."/>
            <person name="Ni X.B."/>
            <person name="Tian J.H."/>
            <person name="Sheng Y."/>
            <person name="Liu T."/>
            <person name="Pan Y.S."/>
            <person name="Xia L.Y."/>
            <person name="Li J."/>
            <person name="Zhao F."/>
            <person name="Cao W.C."/>
        </authorList>
    </citation>
    <scope>NUCLEOTIDE SEQUENCE [LARGE SCALE GENOMIC DNA]</scope>
    <source>
        <strain evidence="1">Iper-2018</strain>
    </source>
</reference>
<evidence type="ECO:0000313" key="2">
    <source>
        <dbReference type="Proteomes" id="UP000805193"/>
    </source>
</evidence>
<name>A0AC60P217_IXOPE</name>
<dbReference type="EMBL" id="JABSTQ010011254">
    <property type="protein sequence ID" value="KAG0413470.1"/>
    <property type="molecule type" value="Genomic_DNA"/>
</dbReference>
<comment type="caution">
    <text evidence="1">The sequence shown here is derived from an EMBL/GenBank/DDBJ whole genome shotgun (WGS) entry which is preliminary data.</text>
</comment>
<proteinExistence type="predicted"/>
<organism evidence="1 2">
    <name type="scientific">Ixodes persulcatus</name>
    <name type="common">Taiga tick</name>
    <dbReference type="NCBI Taxonomy" id="34615"/>
    <lineage>
        <taxon>Eukaryota</taxon>
        <taxon>Metazoa</taxon>
        <taxon>Ecdysozoa</taxon>
        <taxon>Arthropoda</taxon>
        <taxon>Chelicerata</taxon>
        <taxon>Arachnida</taxon>
        <taxon>Acari</taxon>
        <taxon>Parasitiformes</taxon>
        <taxon>Ixodida</taxon>
        <taxon>Ixodoidea</taxon>
        <taxon>Ixodidae</taxon>
        <taxon>Ixodinae</taxon>
        <taxon>Ixodes</taxon>
    </lineage>
</organism>
<protein>
    <submittedName>
        <fullName evidence="1">Uncharacterized protein</fullName>
    </submittedName>
</protein>
<gene>
    <name evidence="1" type="ORF">HPB47_009380</name>
</gene>
<dbReference type="Proteomes" id="UP000805193">
    <property type="component" value="Unassembled WGS sequence"/>
</dbReference>
<evidence type="ECO:0000313" key="1">
    <source>
        <dbReference type="EMBL" id="KAG0413470.1"/>
    </source>
</evidence>
<accession>A0AC60P217</accession>
<sequence>MILLDDFGNGPENLYCPAKKEYDALWPRTPGGLHVVRSCPRSVTEMINRLAGISSGIKTHSDLKYVATAIDEIVDARIKLIPEHERGNKTRDIADSVVTAINGAMEKETMWNAVAQEERLITAFGMMNVLETVVFQMLEYQPANDATSAFNISNKYLRVEATKVTANRLRKPVMLPSNQSNNSLKLPANFLSGNHGNVSILFAEYTNVYDILHPPHERCKGDPHREQNRRPPRSRLRSWQWLFSPQPPSSGSSFLRFLEGAHQLLLDHGTGREPLCLSPLRGPPPGRSESLAPTHGREPRPRSGIAPLLQQLRGRDGWSWATLSPAPPLLPFRVRAVVAGEFGPVPRHFPDLYNKPRLKRWREAKWKNDGCRVKSATTDEVVCSCDHLTNFAVLMSPTASLEDDDGLHWITVISCLVSIACLALCIAVFSFYRHLKGIRNTIHRNLCVSLLIGEIILLLGLDKDSPFVKSPGVCTTVALLLHFFFLSAFAWMALEGCNIIVLLWKVFNQKRTYYERYYIAGYDFFEVKSVRHVVVQDNLVSIHAVFNFLTSCSCA</sequence>